<dbReference type="InterPro" id="IPR011043">
    <property type="entry name" value="Gal_Oxase/kelch_b-propeller"/>
</dbReference>
<dbReference type="GO" id="GO:1902929">
    <property type="term" value="C:plasma membrane of growing cell tip"/>
    <property type="evidence" value="ECO:0007669"/>
    <property type="project" value="TreeGrafter"/>
</dbReference>
<feature type="signal peptide" evidence="1">
    <location>
        <begin position="1"/>
        <end position="29"/>
    </location>
</feature>
<accession>A0A9X3YN62</accession>
<keyword evidence="3" id="KW-1185">Reference proteome</keyword>
<keyword evidence="1" id="KW-0732">Signal</keyword>
<evidence type="ECO:0000256" key="1">
    <source>
        <dbReference type="SAM" id="SignalP"/>
    </source>
</evidence>
<dbReference type="InterPro" id="IPR013431">
    <property type="entry name" value="Delta_60_rpt"/>
</dbReference>
<protein>
    <submittedName>
        <fullName evidence="2">Delta-60 repeat domain-containing protein</fullName>
    </submittedName>
</protein>
<dbReference type="PANTHER" id="PTHR31778">
    <property type="entry name" value="BUD SITE SELECTION PROTEIN RAX2"/>
    <property type="match status" value="1"/>
</dbReference>
<reference evidence="2" key="1">
    <citation type="submission" date="2023-02" db="EMBL/GenBank/DDBJ databases">
        <title>Tahibacter soli sp. nov. isolated from soil.</title>
        <authorList>
            <person name="Baek J.H."/>
            <person name="Lee J.K."/>
            <person name="Choi D.G."/>
            <person name="Jeon C.O."/>
        </authorList>
    </citation>
    <scope>NUCLEOTIDE SEQUENCE</scope>
    <source>
        <strain evidence="2">BL</strain>
    </source>
</reference>
<dbReference type="RefSeq" id="WP_263540646.1">
    <property type="nucleotide sequence ID" value="NZ_JAOVZO020000020.1"/>
</dbReference>
<dbReference type="Pfam" id="PF17164">
    <property type="entry name" value="DUF5122"/>
    <property type="match status" value="7"/>
</dbReference>
<name>A0A9X3YN62_9GAMM</name>
<comment type="caution">
    <text evidence="2">The sequence shown here is derived from an EMBL/GenBank/DDBJ whole genome shotgun (WGS) entry which is preliminary data.</text>
</comment>
<proteinExistence type="predicted"/>
<dbReference type="Proteomes" id="UP001139971">
    <property type="component" value="Unassembled WGS sequence"/>
</dbReference>
<organism evidence="2 3">
    <name type="scientific">Tahibacter soli</name>
    <dbReference type="NCBI Taxonomy" id="2983605"/>
    <lineage>
        <taxon>Bacteria</taxon>
        <taxon>Pseudomonadati</taxon>
        <taxon>Pseudomonadota</taxon>
        <taxon>Gammaproteobacteria</taxon>
        <taxon>Lysobacterales</taxon>
        <taxon>Rhodanobacteraceae</taxon>
        <taxon>Tahibacter</taxon>
    </lineage>
</organism>
<dbReference type="Gene3D" id="2.80.10.50">
    <property type="match status" value="7"/>
</dbReference>
<dbReference type="EMBL" id="JAOVZO020000020">
    <property type="protein sequence ID" value="MDC8015456.1"/>
    <property type="molecule type" value="Genomic_DNA"/>
</dbReference>
<gene>
    <name evidence="2" type="ORF">OD750_023265</name>
</gene>
<feature type="chain" id="PRO_5040845139" evidence="1">
    <location>
        <begin position="30"/>
        <end position="749"/>
    </location>
</feature>
<evidence type="ECO:0000313" key="3">
    <source>
        <dbReference type="Proteomes" id="UP001139971"/>
    </source>
</evidence>
<dbReference type="SUPFAM" id="SSF101898">
    <property type="entry name" value="NHL repeat"/>
    <property type="match status" value="1"/>
</dbReference>
<evidence type="ECO:0000313" key="2">
    <source>
        <dbReference type="EMBL" id="MDC8015456.1"/>
    </source>
</evidence>
<sequence length="749" mass="76635">MNTAVRFSAAALRRAAFVCLLGFTVQAMAQSPAPLALPDVDLVEQGIFYAAARQPDGGTIVAGLFASVNGIARRDLVRLRPDGALDPDWNAQIQGYVSTIVADAAGNLYVGGALQGPPPDLRRLTLAKLSADGVFDAAWAPEADAIIECLALDGAGSIYAVGRDLSHAGGLPNAGIAKLSTNGGGAADPNWNPGGRPAGFVRTIAANANAVYVGGQFTEIGGRARLNLAKLSSTGELDSDWRPEPDYGVFALAAISGSVYVGGAFTEIGGNPVDGLVKLSSTGSGDIDANWNPPVGTRSIVWTLAIDGTGWIYASGSLSPEGDFRQTVKATLANGTPDAAWNPPVSGGAVTTIAAGGGNTVVLGGTFDGIGDEQRLSLAALNVNGTLLPAVDLEHSAEVYAVAGQPDGGIIVGGRFHRANGVVRRNLLRIAADGTLDLDWNPMADGYVYALDVDGDGTVFAGGVFRQVGGLSRAYVAKLATSGNGDADAAWNAGLDGPVTALTLDADRRLYVGGQFRHAGTMERQGLARLSPDGTGPADAWNPVVVGDVSTIALGEGALYAAGGFGSIGGVTRTGVAKISTTTGALDVEWNPSITGYVGALAPAEDGSLYIGGNFSIIDGLPFSSFARLRPNGEPDAAWKPFVDSPYSSSYVRALLLDDDGGIYVGGLFDSTNAIGGKSLERYFVNGSGAADPTWNPLPNATVNDLRLATDGTLLVGGSFQAYGNWSRDGVAALPRSDALFANGFDTDP</sequence>
<dbReference type="SUPFAM" id="SSF50965">
    <property type="entry name" value="Galactose oxidase, central domain"/>
    <property type="match status" value="1"/>
</dbReference>
<dbReference type="AlphaFoldDB" id="A0A9X3YN62"/>
<dbReference type="PANTHER" id="PTHR31778:SF2">
    <property type="entry name" value="BUD SITE SELECTION PROTEIN RAX2"/>
    <property type="match status" value="1"/>
</dbReference>